<protein>
    <submittedName>
        <fullName evidence="1">Uncharacterized protein</fullName>
    </submittedName>
</protein>
<organism evidence="1 2">
    <name type="scientific">Methylorubrum extorquens</name>
    <name type="common">Methylobacterium dichloromethanicum</name>
    <name type="synonym">Methylobacterium extorquens</name>
    <dbReference type="NCBI Taxonomy" id="408"/>
    <lineage>
        <taxon>Bacteria</taxon>
        <taxon>Pseudomonadati</taxon>
        <taxon>Pseudomonadota</taxon>
        <taxon>Alphaproteobacteria</taxon>
        <taxon>Hyphomicrobiales</taxon>
        <taxon>Methylobacteriaceae</taxon>
        <taxon>Methylorubrum</taxon>
    </lineage>
</organism>
<dbReference type="EMBL" id="MNAO01000420">
    <property type="protein sequence ID" value="OHV14830.1"/>
    <property type="molecule type" value="Genomic_DNA"/>
</dbReference>
<name>A0A1S1NZK3_METEX</name>
<sequence>MSDDSPSEQLAKTNEALAEWAARSACDSDGLIDRFEQMGYAVRGKSEDEIAEILKKPPTKPSQA</sequence>
<proteinExistence type="predicted"/>
<reference evidence="1 2" key="1">
    <citation type="submission" date="2016-10" db="EMBL/GenBank/DDBJ databases">
        <title>Draft genome sequence of Methylobacterium extorquens CP3, a seed endophyte of Crotalaria pumila with plant growth-promoting and metal tolerance properties.</title>
        <authorList>
            <person name="Sanchez-Lopez A.S."/>
            <person name="Van Hamme J.D."/>
            <person name="Thijs S."/>
            <person name="Mcammond B.M."/>
            <person name="Stevens V."/>
            <person name="Gonzalez-Chavez M.D.C."/>
            <person name="Vangronsveld J."/>
        </authorList>
    </citation>
    <scope>NUCLEOTIDE SEQUENCE [LARGE SCALE GENOMIC DNA]</scope>
    <source>
        <strain evidence="1 2">CP3</strain>
    </source>
</reference>
<evidence type="ECO:0000313" key="1">
    <source>
        <dbReference type="EMBL" id="OHV14830.1"/>
    </source>
</evidence>
<accession>A0A1S1NZK3</accession>
<dbReference type="AlphaFoldDB" id="A0A1S1NZK3"/>
<dbReference type="Proteomes" id="UP000180215">
    <property type="component" value="Unassembled WGS sequence"/>
</dbReference>
<gene>
    <name evidence="1" type="ORF">BK022_23500</name>
</gene>
<evidence type="ECO:0000313" key="2">
    <source>
        <dbReference type="Proteomes" id="UP000180215"/>
    </source>
</evidence>
<comment type="caution">
    <text evidence="1">The sequence shown here is derived from an EMBL/GenBank/DDBJ whole genome shotgun (WGS) entry which is preliminary data.</text>
</comment>